<keyword evidence="3" id="KW-1185">Reference proteome</keyword>
<dbReference type="PROSITE" id="PS51318">
    <property type="entry name" value="TAT"/>
    <property type="match status" value="1"/>
</dbReference>
<accession>A0A318H0Y3</accession>
<reference evidence="2 3" key="1">
    <citation type="submission" date="2018-05" db="EMBL/GenBank/DDBJ databases">
        <title>Genomic Encyclopedia of Type Strains, Phase IV (KMG-IV): sequencing the most valuable type-strain genomes for metagenomic binning, comparative biology and taxonomic classification.</title>
        <authorList>
            <person name="Goeker M."/>
        </authorList>
    </citation>
    <scope>NUCLEOTIDE SEQUENCE [LARGE SCALE GENOMIC DNA]</scope>
    <source>
        <strain evidence="2 3">DSM 566</strain>
    </source>
</reference>
<evidence type="ECO:0000256" key="1">
    <source>
        <dbReference type="SAM" id="MobiDB-lite"/>
    </source>
</evidence>
<dbReference type="Proteomes" id="UP000247811">
    <property type="component" value="Unassembled WGS sequence"/>
</dbReference>
<evidence type="ECO:0000313" key="2">
    <source>
        <dbReference type="EMBL" id="PXW96643.1"/>
    </source>
</evidence>
<dbReference type="InterPro" id="IPR006311">
    <property type="entry name" value="TAT_signal"/>
</dbReference>
<sequence>MHPTPPPRTPRHRHADTHAPGGRRRALGGLAALVAAGLGGCALPALQPLPALPAGASADPEAAELLLDSARAHGLAGWQAVSDLNVSYRGEWGLLLDTLQPELVDAAFRQRSEERLLPAAGLIAQQHRGPGGRKQVLRRGGSAGLVATEGGTVQVRFNGQASDDPARLDAAALVADGYRLFLLGPLALQGRDGLGLALDGEERIDERLCDRLRVRLAPGLGRSDADTLLLFIDRHERLMRRVRFSLEGLASTRGAIAEVDTFGFIERHGVRWPTRFHERLLRPIPGLPVHDWRLTGLDINRGWSADEVGEDAWRGRAAAPATPI</sequence>
<evidence type="ECO:0008006" key="4">
    <source>
        <dbReference type="Google" id="ProtNLM"/>
    </source>
</evidence>
<name>A0A318H0Y3_9BURK</name>
<dbReference type="EMBL" id="QJJS01000006">
    <property type="protein sequence ID" value="PXW96643.1"/>
    <property type="molecule type" value="Genomic_DNA"/>
</dbReference>
<organism evidence="2 3">
    <name type="scientific">Sphaerotilus hippei</name>
    <dbReference type="NCBI Taxonomy" id="744406"/>
    <lineage>
        <taxon>Bacteria</taxon>
        <taxon>Pseudomonadati</taxon>
        <taxon>Pseudomonadota</taxon>
        <taxon>Betaproteobacteria</taxon>
        <taxon>Burkholderiales</taxon>
        <taxon>Sphaerotilaceae</taxon>
        <taxon>Sphaerotilus</taxon>
    </lineage>
</organism>
<feature type="compositionally biased region" description="Basic residues" evidence="1">
    <location>
        <begin position="9"/>
        <end position="21"/>
    </location>
</feature>
<proteinExistence type="predicted"/>
<comment type="caution">
    <text evidence="2">The sequence shown here is derived from an EMBL/GenBank/DDBJ whole genome shotgun (WGS) entry which is preliminary data.</text>
</comment>
<dbReference type="RefSeq" id="WP_170130686.1">
    <property type="nucleotide sequence ID" value="NZ_QJJS01000006.1"/>
</dbReference>
<feature type="region of interest" description="Disordered" evidence="1">
    <location>
        <begin position="1"/>
        <end position="21"/>
    </location>
</feature>
<gene>
    <name evidence="2" type="ORF">C7444_106164</name>
</gene>
<protein>
    <recommendedName>
        <fullName evidence="4">Outer membrane lipoprotein-sorting protein</fullName>
    </recommendedName>
</protein>
<evidence type="ECO:0000313" key="3">
    <source>
        <dbReference type="Proteomes" id="UP000247811"/>
    </source>
</evidence>
<dbReference type="AlphaFoldDB" id="A0A318H0Y3"/>